<dbReference type="Proteomes" id="UP000298138">
    <property type="component" value="Unassembled WGS sequence"/>
</dbReference>
<protein>
    <submittedName>
        <fullName evidence="2">Uncharacterized protein</fullName>
    </submittedName>
</protein>
<reference evidence="2 3" key="1">
    <citation type="submission" date="2019-04" db="EMBL/GenBank/DDBJ databases">
        <title>Comparative genomics and transcriptomics to analyze fruiting body development in filamentous ascomycetes.</title>
        <authorList>
            <consortium name="DOE Joint Genome Institute"/>
            <person name="Lutkenhaus R."/>
            <person name="Traeger S."/>
            <person name="Breuer J."/>
            <person name="Kuo A."/>
            <person name="Lipzen A."/>
            <person name="Pangilinan J."/>
            <person name="Dilworth D."/>
            <person name="Sandor L."/>
            <person name="Poggeler S."/>
            <person name="Barry K."/>
            <person name="Grigoriev I.V."/>
            <person name="Nowrousian M."/>
        </authorList>
    </citation>
    <scope>NUCLEOTIDE SEQUENCE [LARGE SCALE GENOMIC DNA]</scope>
    <source>
        <strain evidence="2 3">CBS 389.68</strain>
    </source>
</reference>
<organism evidence="2 3">
    <name type="scientific">Ascodesmis nigricans</name>
    <dbReference type="NCBI Taxonomy" id="341454"/>
    <lineage>
        <taxon>Eukaryota</taxon>
        <taxon>Fungi</taxon>
        <taxon>Dikarya</taxon>
        <taxon>Ascomycota</taxon>
        <taxon>Pezizomycotina</taxon>
        <taxon>Pezizomycetes</taxon>
        <taxon>Pezizales</taxon>
        <taxon>Ascodesmidaceae</taxon>
        <taxon>Ascodesmis</taxon>
    </lineage>
</organism>
<dbReference type="EMBL" id="ML220141">
    <property type="protein sequence ID" value="TGZ78493.1"/>
    <property type="molecule type" value="Genomic_DNA"/>
</dbReference>
<keyword evidence="3" id="KW-1185">Reference proteome</keyword>
<name>A0A4S2MN75_9PEZI</name>
<proteinExistence type="predicted"/>
<feature type="compositionally biased region" description="Polar residues" evidence="1">
    <location>
        <begin position="8"/>
        <end position="17"/>
    </location>
</feature>
<evidence type="ECO:0000256" key="1">
    <source>
        <dbReference type="SAM" id="MobiDB-lite"/>
    </source>
</evidence>
<accession>A0A4S2MN75</accession>
<feature type="region of interest" description="Disordered" evidence="1">
    <location>
        <begin position="1"/>
        <end position="89"/>
    </location>
</feature>
<dbReference type="InParanoid" id="A0A4S2MN75"/>
<feature type="compositionally biased region" description="Polar residues" evidence="1">
    <location>
        <begin position="58"/>
        <end position="69"/>
    </location>
</feature>
<feature type="non-terminal residue" evidence="2">
    <location>
        <position position="89"/>
    </location>
</feature>
<dbReference type="AlphaFoldDB" id="A0A4S2MN75"/>
<evidence type="ECO:0000313" key="3">
    <source>
        <dbReference type="Proteomes" id="UP000298138"/>
    </source>
</evidence>
<feature type="compositionally biased region" description="Low complexity" evidence="1">
    <location>
        <begin position="34"/>
        <end position="57"/>
    </location>
</feature>
<gene>
    <name evidence="2" type="ORF">EX30DRAFT_343207</name>
</gene>
<evidence type="ECO:0000313" key="2">
    <source>
        <dbReference type="EMBL" id="TGZ78493.1"/>
    </source>
</evidence>
<sequence>MSADIITNPGSQWSSRGSMVLPNLDFTTPTPGTTISKSPRSSTASTASTSSSFSSSSVGNRWSNETSLTEPDLAPQDSGKAAKNGTTVG</sequence>